<feature type="compositionally biased region" description="Polar residues" evidence="1">
    <location>
        <begin position="64"/>
        <end position="77"/>
    </location>
</feature>
<protein>
    <submittedName>
        <fullName evidence="2">Uncharacterized protein</fullName>
    </submittedName>
</protein>
<gene>
    <name evidence="2" type="ORF">PPSIR1_03258</name>
</gene>
<accession>A6GJY1</accession>
<feature type="region of interest" description="Disordered" evidence="1">
    <location>
        <begin position="64"/>
        <end position="85"/>
    </location>
</feature>
<feature type="region of interest" description="Disordered" evidence="1">
    <location>
        <begin position="40"/>
        <end position="59"/>
    </location>
</feature>
<evidence type="ECO:0000313" key="2">
    <source>
        <dbReference type="EMBL" id="EDM73821.1"/>
    </source>
</evidence>
<comment type="caution">
    <text evidence="2">The sequence shown here is derived from an EMBL/GenBank/DDBJ whole genome shotgun (WGS) entry which is preliminary data.</text>
</comment>
<sequence>MRWRRFRLGGIASCSRASTVLITPATPAAATRWPMLVLTAPSQSGPRSGRSAGRLVRSLGSLNTASRESVSMGSPSTVPVPWHSM</sequence>
<reference evidence="2 3" key="1">
    <citation type="submission" date="2007-06" db="EMBL/GenBank/DDBJ databases">
        <authorList>
            <person name="Shimkets L."/>
            <person name="Ferriera S."/>
            <person name="Johnson J."/>
            <person name="Kravitz S."/>
            <person name="Beeson K."/>
            <person name="Sutton G."/>
            <person name="Rogers Y.-H."/>
            <person name="Friedman R."/>
            <person name="Frazier M."/>
            <person name="Venter J.C."/>
        </authorList>
    </citation>
    <scope>NUCLEOTIDE SEQUENCE [LARGE SCALE GENOMIC DNA]</scope>
    <source>
        <strain evidence="2 3">SIR-1</strain>
    </source>
</reference>
<evidence type="ECO:0000313" key="3">
    <source>
        <dbReference type="Proteomes" id="UP000005801"/>
    </source>
</evidence>
<name>A6GJY1_9BACT</name>
<proteinExistence type="predicted"/>
<dbReference type="EMBL" id="ABCS01000172">
    <property type="protein sequence ID" value="EDM73821.1"/>
    <property type="molecule type" value="Genomic_DNA"/>
</dbReference>
<dbReference type="AlphaFoldDB" id="A6GJY1"/>
<dbReference type="Proteomes" id="UP000005801">
    <property type="component" value="Unassembled WGS sequence"/>
</dbReference>
<keyword evidence="3" id="KW-1185">Reference proteome</keyword>
<evidence type="ECO:0000256" key="1">
    <source>
        <dbReference type="SAM" id="MobiDB-lite"/>
    </source>
</evidence>
<organism evidence="2 3">
    <name type="scientific">Plesiocystis pacifica SIR-1</name>
    <dbReference type="NCBI Taxonomy" id="391625"/>
    <lineage>
        <taxon>Bacteria</taxon>
        <taxon>Pseudomonadati</taxon>
        <taxon>Myxococcota</taxon>
        <taxon>Polyangia</taxon>
        <taxon>Nannocystales</taxon>
        <taxon>Nannocystaceae</taxon>
        <taxon>Plesiocystis</taxon>
    </lineage>
</organism>